<evidence type="ECO:0000256" key="1">
    <source>
        <dbReference type="ARBA" id="ARBA00004141"/>
    </source>
</evidence>
<sequence length="488" mass="52385">MKPPSSKRSELYQDSARSWLVAVACGWCLFWTLIINRCGGIVFVTIVTEMGASREAASWPFSLLGAVINLSGVASGVLLKKLPLRSVSLAGSLLTAAGALLCTVFYDLVGITVCLGVISAIGQGLVFPSNAIAINTYFKKFRASGSGISYAGGSLIAFVFPSVVVYLNDKYGLRGTFLVVGGLTLNAVAGSLLIRSPEDLIRESQSSAERHKLLEQIELEGVRDCLQDCKGCGTQGQNDSEGKANERCLGHQRLDATAEEQGDGSARVKKQAPFWSVLFKELSFLKRPINYVITLTGVVFTSVSILYNVTLADHAIGQGLAKWEAALLFSCSGAGDVVGRLVSGQLSDRKLCHRRDVMAIGFLIMASSLVGLMYANSLALLGLVTVVFGLASGSLIILFSVITVEYLGLEALPLAFSFQSLVCGLVALPRPLLIGYYRDRRKSYAGLYTLLGTACFVIGLVWSAECFLQWRAAKRLRKEKSASREVSA</sequence>
<dbReference type="InterPro" id="IPR050327">
    <property type="entry name" value="Proton-linked_MCT"/>
</dbReference>
<organism evidence="4 5">
    <name type="scientific">Haemaphysalis longicornis</name>
    <name type="common">Bush tick</name>
    <dbReference type="NCBI Taxonomy" id="44386"/>
    <lineage>
        <taxon>Eukaryota</taxon>
        <taxon>Metazoa</taxon>
        <taxon>Ecdysozoa</taxon>
        <taxon>Arthropoda</taxon>
        <taxon>Chelicerata</taxon>
        <taxon>Arachnida</taxon>
        <taxon>Acari</taxon>
        <taxon>Parasitiformes</taxon>
        <taxon>Ixodida</taxon>
        <taxon>Ixodoidea</taxon>
        <taxon>Ixodidae</taxon>
        <taxon>Haemaphysalinae</taxon>
        <taxon>Haemaphysalis</taxon>
    </lineage>
</organism>
<comment type="caution">
    <text evidence="4">The sequence shown here is derived from an EMBL/GenBank/DDBJ whole genome shotgun (WGS) entry which is preliminary data.</text>
</comment>
<dbReference type="AlphaFoldDB" id="A0A9J6GNV6"/>
<accession>A0A9J6GNV6</accession>
<feature type="transmembrane region" description="Helical" evidence="2">
    <location>
        <begin position="414"/>
        <end position="433"/>
    </location>
</feature>
<feature type="transmembrane region" description="Helical" evidence="2">
    <location>
        <begin position="323"/>
        <end position="343"/>
    </location>
</feature>
<dbReference type="InterPro" id="IPR036259">
    <property type="entry name" value="MFS_trans_sf"/>
</dbReference>
<dbReference type="SUPFAM" id="SSF103473">
    <property type="entry name" value="MFS general substrate transporter"/>
    <property type="match status" value="1"/>
</dbReference>
<dbReference type="OrthoDB" id="6492614at2759"/>
<evidence type="ECO:0000313" key="5">
    <source>
        <dbReference type="Proteomes" id="UP000821853"/>
    </source>
</evidence>
<reference evidence="4 5" key="1">
    <citation type="journal article" date="2020" name="Cell">
        <title>Large-Scale Comparative Analyses of Tick Genomes Elucidate Their Genetic Diversity and Vector Capacities.</title>
        <authorList>
            <consortium name="Tick Genome and Microbiome Consortium (TIGMIC)"/>
            <person name="Jia N."/>
            <person name="Wang J."/>
            <person name="Shi W."/>
            <person name="Du L."/>
            <person name="Sun Y."/>
            <person name="Zhan W."/>
            <person name="Jiang J.F."/>
            <person name="Wang Q."/>
            <person name="Zhang B."/>
            <person name="Ji P."/>
            <person name="Bell-Sakyi L."/>
            <person name="Cui X.M."/>
            <person name="Yuan T.T."/>
            <person name="Jiang B.G."/>
            <person name="Yang W.F."/>
            <person name="Lam T.T."/>
            <person name="Chang Q.C."/>
            <person name="Ding S.J."/>
            <person name="Wang X.J."/>
            <person name="Zhu J.G."/>
            <person name="Ruan X.D."/>
            <person name="Zhao L."/>
            <person name="Wei J.T."/>
            <person name="Ye R.Z."/>
            <person name="Que T.C."/>
            <person name="Du C.H."/>
            <person name="Zhou Y.H."/>
            <person name="Cheng J.X."/>
            <person name="Dai P.F."/>
            <person name="Guo W.B."/>
            <person name="Han X.H."/>
            <person name="Huang E.J."/>
            <person name="Li L.F."/>
            <person name="Wei W."/>
            <person name="Gao Y.C."/>
            <person name="Liu J.Z."/>
            <person name="Shao H.Z."/>
            <person name="Wang X."/>
            <person name="Wang C.C."/>
            <person name="Yang T.C."/>
            <person name="Huo Q.B."/>
            <person name="Li W."/>
            <person name="Chen H.Y."/>
            <person name="Chen S.E."/>
            <person name="Zhou L.G."/>
            <person name="Ni X.B."/>
            <person name="Tian J.H."/>
            <person name="Sheng Y."/>
            <person name="Liu T."/>
            <person name="Pan Y.S."/>
            <person name="Xia L.Y."/>
            <person name="Li J."/>
            <person name="Zhao F."/>
            <person name="Cao W.C."/>
        </authorList>
    </citation>
    <scope>NUCLEOTIDE SEQUENCE [LARGE SCALE GENOMIC DNA]</scope>
    <source>
        <strain evidence="4">HaeL-2018</strain>
    </source>
</reference>
<keyword evidence="2" id="KW-0472">Membrane</keyword>
<dbReference type="PANTHER" id="PTHR11360">
    <property type="entry name" value="MONOCARBOXYLATE TRANSPORTER"/>
    <property type="match status" value="1"/>
</dbReference>
<feature type="transmembrane region" description="Helical" evidence="2">
    <location>
        <begin position="173"/>
        <end position="194"/>
    </location>
</feature>
<evidence type="ECO:0000313" key="4">
    <source>
        <dbReference type="EMBL" id="KAH9376473.1"/>
    </source>
</evidence>
<dbReference type="InterPro" id="IPR011701">
    <property type="entry name" value="MFS"/>
</dbReference>
<dbReference type="OMA" id="VWTPEIY"/>
<protein>
    <recommendedName>
        <fullName evidence="3">Major facilitator superfamily (MFS) profile domain-containing protein</fullName>
    </recommendedName>
</protein>
<gene>
    <name evidence="4" type="ORF">HPB48_006558</name>
</gene>
<evidence type="ECO:0000259" key="3">
    <source>
        <dbReference type="PROSITE" id="PS50850"/>
    </source>
</evidence>
<keyword evidence="5" id="KW-1185">Reference proteome</keyword>
<dbReference type="Proteomes" id="UP000821853">
    <property type="component" value="Unassembled WGS sequence"/>
</dbReference>
<feature type="transmembrane region" description="Helical" evidence="2">
    <location>
        <begin position="150"/>
        <end position="167"/>
    </location>
</feature>
<dbReference type="GO" id="GO:0016020">
    <property type="term" value="C:membrane"/>
    <property type="evidence" value="ECO:0007669"/>
    <property type="project" value="UniProtKB-SubCell"/>
</dbReference>
<keyword evidence="2" id="KW-1133">Transmembrane helix</keyword>
<feature type="transmembrane region" description="Helical" evidence="2">
    <location>
        <begin position="289"/>
        <end position="311"/>
    </location>
</feature>
<dbReference type="Gene3D" id="1.20.1250.20">
    <property type="entry name" value="MFS general substrate transporter like domains"/>
    <property type="match status" value="2"/>
</dbReference>
<evidence type="ECO:0000256" key="2">
    <source>
        <dbReference type="SAM" id="Phobius"/>
    </source>
</evidence>
<proteinExistence type="predicted"/>
<feature type="transmembrane region" description="Helical" evidence="2">
    <location>
        <begin position="380"/>
        <end position="402"/>
    </location>
</feature>
<feature type="transmembrane region" description="Helical" evidence="2">
    <location>
        <begin position="86"/>
        <end position="109"/>
    </location>
</feature>
<dbReference type="Pfam" id="PF07690">
    <property type="entry name" value="MFS_1"/>
    <property type="match status" value="1"/>
</dbReference>
<feature type="transmembrane region" description="Helical" evidence="2">
    <location>
        <begin position="59"/>
        <end position="79"/>
    </location>
</feature>
<feature type="transmembrane region" description="Helical" evidence="2">
    <location>
        <begin position="20"/>
        <end position="47"/>
    </location>
</feature>
<feature type="transmembrane region" description="Helical" evidence="2">
    <location>
        <begin position="355"/>
        <end position="374"/>
    </location>
</feature>
<dbReference type="EMBL" id="JABSTR010000008">
    <property type="protein sequence ID" value="KAH9376473.1"/>
    <property type="molecule type" value="Genomic_DNA"/>
</dbReference>
<dbReference type="VEuPathDB" id="VectorBase:HLOH_056518"/>
<keyword evidence="2" id="KW-0812">Transmembrane</keyword>
<feature type="transmembrane region" description="Helical" evidence="2">
    <location>
        <begin position="445"/>
        <end position="468"/>
    </location>
</feature>
<dbReference type="InterPro" id="IPR020846">
    <property type="entry name" value="MFS_dom"/>
</dbReference>
<comment type="subcellular location">
    <subcellularLocation>
        <location evidence="1">Membrane</location>
        <topology evidence="1">Multi-pass membrane protein</topology>
    </subcellularLocation>
</comment>
<dbReference type="GO" id="GO:0008028">
    <property type="term" value="F:monocarboxylic acid transmembrane transporter activity"/>
    <property type="evidence" value="ECO:0007669"/>
    <property type="project" value="TreeGrafter"/>
</dbReference>
<dbReference type="PROSITE" id="PS50850">
    <property type="entry name" value="MFS"/>
    <property type="match status" value="1"/>
</dbReference>
<feature type="transmembrane region" description="Helical" evidence="2">
    <location>
        <begin position="115"/>
        <end position="138"/>
    </location>
</feature>
<dbReference type="PANTHER" id="PTHR11360:SF303">
    <property type="entry name" value="MAJOR FACILITATOR SUPERFAMILY (MFS) PROFILE DOMAIN-CONTAINING PROTEIN"/>
    <property type="match status" value="1"/>
</dbReference>
<name>A0A9J6GNV6_HAELO</name>
<feature type="domain" description="Major facilitator superfamily (MFS) profile" evidence="3">
    <location>
        <begin position="1"/>
        <end position="471"/>
    </location>
</feature>